<evidence type="ECO:0000256" key="8">
    <source>
        <dbReference type="PROSITE-ProRule" id="PRU00175"/>
    </source>
</evidence>
<evidence type="ECO:0000256" key="7">
    <source>
        <dbReference type="ARBA" id="ARBA00023136"/>
    </source>
</evidence>
<dbReference type="CDD" id="cd16448">
    <property type="entry name" value="RING-H2"/>
    <property type="match status" value="1"/>
</dbReference>
<protein>
    <recommendedName>
        <fullName evidence="11">RING-type domain-containing protein</fullName>
    </recommendedName>
</protein>
<dbReference type="Proteomes" id="UP000785679">
    <property type="component" value="Unassembled WGS sequence"/>
</dbReference>
<comment type="caution">
    <text evidence="12">The sequence shown here is derived from an EMBL/GenBank/DDBJ whole genome shotgun (WGS) entry which is preliminary data.</text>
</comment>
<keyword evidence="4 8" id="KW-0863">Zinc-finger</keyword>
<dbReference type="GO" id="GO:0008270">
    <property type="term" value="F:zinc ion binding"/>
    <property type="evidence" value="ECO:0007669"/>
    <property type="project" value="UniProtKB-KW"/>
</dbReference>
<organism evidence="12 13">
    <name type="scientific">Halteria grandinella</name>
    <dbReference type="NCBI Taxonomy" id="5974"/>
    <lineage>
        <taxon>Eukaryota</taxon>
        <taxon>Sar</taxon>
        <taxon>Alveolata</taxon>
        <taxon>Ciliophora</taxon>
        <taxon>Intramacronucleata</taxon>
        <taxon>Spirotrichea</taxon>
        <taxon>Stichotrichia</taxon>
        <taxon>Sporadotrichida</taxon>
        <taxon>Halteriidae</taxon>
        <taxon>Halteria</taxon>
    </lineage>
</organism>
<keyword evidence="6 10" id="KW-1133">Transmembrane helix</keyword>
<accession>A0A8J8NR50</accession>
<sequence length="431" mass="50452">MTPDSQGQSTIFYVIFIGLIAGAIFMIVFYIKKCFCPNAKCLEFKRSQISKIHAAAQQIQVPQSSQQQITSNHQTQLSTIIPFIGDDETAHSSNLSIYSHQINTGQPVRRQMLQEAQQQADQPSQNKIIIQEPHKIQTPSYCQKQREKGEPEAQDQKKKKRFRRVRRQNIESSLDSQGRGGSDIFTQQRDLNENRAALEKEITHLQFCRKYPRKRYLEAKELLFPLRDKSFIPKECMLCQNSIINREFCRVLPCMHVFHQPCIDAYFEDLQKCPICQLDLTQDHQILNQNDLMQSIYVDNEHFFSEHLQRNDAWKEAVKLEDLSALERQKLYRKTTDFSKLKNQSGDQQRWGSETIYQDFKELRIIKISNIVEQGPPSIRKSFSASPKHIRRMTTGITTIDSGYEFTDVNESYNNQREQWIKVLMHQIRKA</sequence>
<evidence type="ECO:0000259" key="11">
    <source>
        <dbReference type="PROSITE" id="PS50089"/>
    </source>
</evidence>
<dbReference type="AlphaFoldDB" id="A0A8J8NR50"/>
<evidence type="ECO:0000313" key="13">
    <source>
        <dbReference type="Proteomes" id="UP000785679"/>
    </source>
</evidence>
<dbReference type="OrthoDB" id="439844at2759"/>
<feature type="compositionally biased region" description="Basic residues" evidence="9">
    <location>
        <begin position="157"/>
        <end position="167"/>
    </location>
</feature>
<gene>
    <name evidence="12" type="ORF">FGO68_gene15671</name>
</gene>
<dbReference type="SUPFAM" id="SSF57850">
    <property type="entry name" value="RING/U-box"/>
    <property type="match status" value="1"/>
</dbReference>
<dbReference type="SMART" id="SM00184">
    <property type="entry name" value="RING"/>
    <property type="match status" value="1"/>
</dbReference>
<dbReference type="Gene3D" id="3.30.40.10">
    <property type="entry name" value="Zinc/RING finger domain, C3HC4 (zinc finger)"/>
    <property type="match status" value="1"/>
</dbReference>
<evidence type="ECO:0000256" key="10">
    <source>
        <dbReference type="SAM" id="Phobius"/>
    </source>
</evidence>
<dbReference type="PROSITE" id="PS50089">
    <property type="entry name" value="ZF_RING_2"/>
    <property type="match status" value="1"/>
</dbReference>
<evidence type="ECO:0000256" key="1">
    <source>
        <dbReference type="ARBA" id="ARBA00004370"/>
    </source>
</evidence>
<keyword evidence="2 10" id="KW-0812">Transmembrane</keyword>
<evidence type="ECO:0000256" key="6">
    <source>
        <dbReference type="ARBA" id="ARBA00022989"/>
    </source>
</evidence>
<evidence type="ECO:0000256" key="4">
    <source>
        <dbReference type="ARBA" id="ARBA00022771"/>
    </source>
</evidence>
<dbReference type="InterPro" id="IPR013083">
    <property type="entry name" value="Znf_RING/FYVE/PHD"/>
</dbReference>
<keyword evidence="13" id="KW-1185">Reference proteome</keyword>
<dbReference type="Pfam" id="PF13639">
    <property type="entry name" value="zf-RING_2"/>
    <property type="match status" value="1"/>
</dbReference>
<feature type="region of interest" description="Disordered" evidence="9">
    <location>
        <begin position="131"/>
        <end position="184"/>
    </location>
</feature>
<name>A0A8J8NR50_HALGN</name>
<proteinExistence type="predicted"/>
<evidence type="ECO:0000313" key="12">
    <source>
        <dbReference type="EMBL" id="TNV79274.1"/>
    </source>
</evidence>
<evidence type="ECO:0000256" key="2">
    <source>
        <dbReference type="ARBA" id="ARBA00022692"/>
    </source>
</evidence>
<feature type="domain" description="RING-type" evidence="11">
    <location>
        <begin position="236"/>
        <end position="277"/>
    </location>
</feature>
<dbReference type="GO" id="GO:0016020">
    <property type="term" value="C:membrane"/>
    <property type="evidence" value="ECO:0007669"/>
    <property type="project" value="UniProtKB-SubCell"/>
</dbReference>
<dbReference type="PANTHER" id="PTHR46539:SF9">
    <property type="entry name" value="RING-H2 FINGER PROTEIN ATL56"/>
    <property type="match status" value="1"/>
</dbReference>
<evidence type="ECO:0000256" key="3">
    <source>
        <dbReference type="ARBA" id="ARBA00022723"/>
    </source>
</evidence>
<evidence type="ECO:0000256" key="9">
    <source>
        <dbReference type="SAM" id="MobiDB-lite"/>
    </source>
</evidence>
<dbReference type="InterPro" id="IPR001841">
    <property type="entry name" value="Znf_RING"/>
</dbReference>
<keyword evidence="3" id="KW-0479">Metal-binding</keyword>
<feature type="compositionally biased region" description="Basic and acidic residues" evidence="9">
    <location>
        <begin position="144"/>
        <end position="156"/>
    </location>
</feature>
<reference evidence="12" key="1">
    <citation type="submission" date="2019-06" db="EMBL/GenBank/DDBJ databases">
        <authorList>
            <person name="Zheng W."/>
        </authorList>
    </citation>
    <scope>NUCLEOTIDE SEQUENCE</scope>
    <source>
        <strain evidence="12">QDHG01</strain>
    </source>
</reference>
<dbReference type="EMBL" id="RRYP01009138">
    <property type="protein sequence ID" value="TNV79274.1"/>
    <property type="molecule type" value="Genomic_DNA"/>
</dbReference>
<dbReference type="PANTHER" id="PTHR46539">
    <property type="entry name" value="E3 UBIQUITIN-PROTEIN LIGASE ATL42"/>
    <property type="match status" value="1"/>
</dbReference>
<feature type="transmembrane region" description="Helical" evidence="10">
    <location>
        <begin position="12"/>
        <end position="31"/>
    </location>
</feature>
<evidence type="ECO:0000256" key="5">
    <source>
        <dbReference type="ARBA" id="ARBA00022833"/>
    </source>
</evidence>
<keyword evidence="5" id="KW-0862">Zinc</keyword>
<comment type="subcellular location">
    <subcellularLocation>
        <location evidence="1">Membrane</location>
    </subcellularLocation>
</comment>
<keyword evidence="7 10" id="KW-0472">Membrane</keyword>